<dbReference type="EMBL" id="VCKY01000005">
    <property type="protein sequence ID" value="TMR25042.1"/>
    <property type="molecule type" value="Genomic_DNA"/>
</dbReference>
<dbReference type="SUPFAM" id="SSF53850">
    <property type="entry name" value="Periplasmic binding protein-like II"/>
    <property type="match status" value="1"/>
</dbReference>
<evidence type="ECO:0000256" key="1">
    <source>
        <dbReference type="SAM" id="MobiDB-lite"/>
    </source>
</evidence>
<accession>A0A5S4FWL0</accession>
<feature type="compositionally biased region" description="Low complexity" evidence="1">
    <location>
        <begin position="354"/>
        <end position="365"/>
    </location>
</feature>
<feature type="compositionally biased region" description="Polar residues" evidence="1">
    <location>
        <begin position="339"/>
        <end position="353"/>
    </location>
</feature>
<gene>
    <name evidence="3" type="ORF">ETD86_02710</name>
</gene>
<comment type="caution">
    <text evidence="3">The sequence shown here is derived from an EMBL/GenBank/DDBJ whole genome shotgun (WGS) entry which is preliminary data.</text>
</comment>
<proteinExistence type="predicted"/>
<dbReference type="RefSeq" id="WP_138664467.1">
    <property type="nucleotide sequence ID" value="NZ_VCKY01000005.1"/>
</dbReference>
<dbReference type="Proteomes" id="UP000309128">
    <property type="component" value="Unassembled WGS sequence"/>
</dbReference>
<name>A0A5S4FWL0_9ACTN</name>
<evidence type="ECO:0000313" key="3">
    <source>
        <dbReference type="EMBL" id="TMR25042.1"/>
    </source>
</evidence>
<dbReference type="InterPro" id="IPR015168">
    <property type="entry name" value="SsuA/THI5"/>
</dbReference>
<feature type="domain" description="SsuA/THI5-like" evidence="2">
    <location>
        <begin position="21"/>
        <end position="257"/>
    </location>
</feature>
<reference evidence="3 4" key="1">
    <citation type="submission" date="2019-05" db="EMBL/GenBank/DDBJ databases">
        <title>Draft genome sequence of Nonomuraea turkmeniaca DSM 43926.</title>
        <authorList>
            <person name="Saricaoglu S."/>
            <person name="Isik K."/>
        </authorList>
    </citation>
    <scope>NUCLEOTIDE SEQUENCE [LARGE SCALE GENOMIC DNA]</scope>
    <source>
        <strain evidence="3 4">DSM 43926</strain>
    </source>
</reference>
<dbReference type="OrthoDB" id="2634887at2"/>
<feature type="region of interest" description="Disordered" evidence="1">
    <location>
        <begin position="334"/>
        <end position="365"/>
    </location>
</feature>
<evidence type="ECO:0000313" key="4">
    <source>
        <dbReference type="Proteomes" id="UP000309128"/>
    </source>
</evidence>
<dbReference type="PANTHER" id="PTHR30024:SF21">
    <property type="entry name" value="ABC TRANSPORTER SUBSTRATE-BINDING PROTEIN"/>
    <property type="match status" value="1"/>
</dbReference>
<dbReference type="Pfam" id="PF09084">
    <property type="entry name" value="NMT1"/>
    <property type="match status" value="1"/>
</dbReference>
<protein>
    <submittedName>
        <fullName evidence="3">ABC transporter substrate-binding protein</fullName>
    </submittedName>
</protein>
<keyword evidence="4" id="KW-1185">Reference proteome</keyword>
<dbReference type="PANTHER" id="PTHR30024">
    <property type="entry name" value="ALIPHATIC SULFONATES-BINDING PROTEIN-RELATED"/>
    <property type="match status" value="1"/>
</dbReference>
<dbReference type="AlphaFoldDB" id="A0A5S4FWL0"/>
<organism evidence="3 4">
    <name type="scientific">Nonomuraea turkmeniaca</name>
    <dbReference type="NCBI Taxonomy" id="103838"/>
    <lineage>
        <taxon>Bacteria</taxon>
        <taxon>Bacillati</taxon>
        <taxon>Actinomycetota</taxon>
        <taxon>Actinomycetes</taxon>
        <taxon>Streptosporangiales</taxon>
        <taxon>Streptosporangiaceae</taxon>
        <taxon>Nonomuraea</taxon>
    </lineage>
</organism>
<sequence length="365" mass="38881">MSSIDKIWYTRCPVPTASGLAHRQGWLAEEFRVAGLDVGILQDVGPELAEHHFDHRLLGLFREGGNVPALAARSAGAPTRLIGLTWIEEWQSILVRAGSGISGAADLAGARVALPAWAETRATSFPRAMALHGIKGALSQGGLTLDDVTFVEVTAQFSPSVGRDAAARTFSWPGIAELARGEVDAVYAKGARAAEQAKEIGAVVAVDLDAYPDRRTRVNNGTPRPITVHERLLDEHPDLVIGFLTQTLRAADWARDNLDRVREILAGETRSGADAVATAYRGDFHHSLHPDLSPERLDLLRIQKDFLLVHGFLDADVDLGAWVAPGPLASARERLDASAAQSGQRGLGQSDSSAAAPVRTAGAVA</sequence>
<evidence type="ECO:0000259" key="2">
    <source>
        <dbReference type="Pfam" id="PF09084"/>
    </source>
</evidence>
<dbReference type="Gene3D" id="3.40.190.10">
    <property type="entry name" value="Periplasmic binding protein-like II"/>
    <property type="match status" value="1"/>
</dbReference>
<dbReference type="Gene3D" id="3.40.190.270">
    <property type="match status" value="1"/>
</dbReference>